<sequence length="78" mass="8782">MKKKWIGAFSIFATLFAAAFVVDTVQPRNYYGPMLTGEEMGEMPIEQLSTSPSSTNALPIAPFQPREYIRIHSNRTTE</sequence>
<dbReference type="EMBL" id="CP049742">
    <property type="protein sequence ID" value="QPC47344.1"/>
    <property type="molecule type" value="Genomic_DNA"/>
</dbReference>
<keyword evidence="3" id="KW-1185">Reference proteome</keyword>
<dbReference type="AlphaFoldDB" id="A0A7S8HFX1"/>
<name>A0A7S8HFX1_9BACI</name>
<proteinExistence type="predicted"/>
<feature type="chain" id="PRO_5038853399" evidence="1">
    <location>
        <begin position="20"/>
        <end position="78"/>
    </location>
</feature>
<gene>
    <name evidence="2" type="ORF">G8O30_10475</name>
</gene>
<reference evidence="2 3" key="1">
    <citation type="submission" date="2019-07" db="EMBL/GenBank/DDBJ databases">
        <title>Genome sequence of 2 isolates from Red Sea Mangroves.</title>
        <authorList>
            <person name="Sefrji F."/>
            <person name="Michoud G."/>
            <person name="Merlino G."/>
            <person name="Daffonchio D."/>
        </authorList>
    </citation>
    <scope>NUCLEOTIDE SEQUENCE [LARGE SCALE GENOMIC DNA]</scope>
    <source>
        <strain evidence="2 3">R1DC41</strain>
    </source>
</reference>
<evidence type="ECO:0000313" key="2">
    <source>
        <dbReference type="EMBL" id="QPC47344.1"/>
    </source>
</evidence>
<organism evidence="2 3">
    <name type="scientific">Mangrovibacillus cuniculi</name>
    <dbReference type="NCBI Taxonomy" id="2593652"/>
    <lineage>
        <taxon>Bacteria</taxon>
        <taxon>Bacillati</taxon>
        <taxon>Bacillota</taxon>
        <taxon>Bacilli</taxon>
        <taxon>Bacillales</taxon>
        <taxon>Bacillaceae</taxon>
        <taxon>Mangrovibacillus</taxon>
    </lineage>
</organism>
<dbReference type="RefSeq" id="WP_239672015.1">
    <property type="nucleotide sequence ID" value="NZ_CP049742.1"/>
</dbReference>
<feature type="signal peptide" evidence="1">
    <location>
        <begin position="1"/>
        <end position="19"/>
    </location>
</feature>
<evidence type="ECO:0000313" key="3">
    <source>
        <dbReference type="Proteomes" id="UP000593626"/>
    </source>
</evidence>
<dbReference type="KEGG" id="mcui:G8O30_10475"/>
<protein>
    <submittedName>
        <fullName evidence="2">Uncharacterized protein</fullName>
    </submittedName>
</protein>
<dbReference type="Proteomes" id="UP000593626">
    <property type="component" value="Chromosome"/>
</dbReference>
<keyword evidence="1" id="KW-0732">Signal</keyword>
<evidence type="ECO:0000256" key="1">
    <source>
        <dbReference type="SAM" id="SignalP"/>
    </source>
</evidence>
<accession>A0A7S8HFX1</accession>